<dbReference type="AlphaFoldDB" id="A0A2I0JCI7"/>
<feature type="compositionally biased region" description="Polar residues" evidence="1">
    <location>
        <begin position="1"/>
        <end position="10"/>
    </location>
</feature>
<sequence>MESPSCTDPNVDSRRGPHAHDLKSRGLGLSTFPWECVTDTREKESPLIFLRPEGRGRISYPRSRAMEHLVCC</sequence>
<evidence type="ECO:0000313" key="2">
    <source>
        <dbReference type="EMBL" id="PKI53386.1"/>
    </source>
</evidence>
<evidence type="ECO:0000256" key="1">
    <source>
        <dbReference type="SAM" id="MobiDB-lite"/>
    </source>
</evidence>
<dbReference type="EMBL" id="PGOL01001859">
    <property type="protein sequence ID" value="PKI53386.1"/>
    <property type="molecule type" value="Genomic_DNA"/>
</dbReference>
<organism evidence="2 3">
    <name type="scientific">Punica granatum</name>
    <name type="common">Pomegranate</name>
    <dbReference type="NCBI Taxonomy" id="22663"/>
    <lineage>
        <taxon>Eukaryota</taxon>
        <taxon>Viridiplantae</taxon>
        <taxon>Streptophyta</taxon>
        <taxon>Embryophyta</taxon>
        <taxon>Tracheophyta</taxon>
        <taxon>Spermatophyta</taxon>
        <taxon>Magnoliopsida</taxon>
        <taxon>eudicotyledons</taxon>
        <taxon>Gunneridae</taxon>
        <taxon>Pentapetalae</taxon>
        <taxon>rosids</taxon>
        <taxon>malvids</taxon>
        <taxon>Myrtales</taxon>
        <taxon>Lythraceae</taxon>
        <taxon>Punica</taxon>
    </lineage>
</organism>
<accession>A0A2I0JCI7</accession>
<gene>
    <name evidence="2" type="ORF">CRG98_026226</name>
</gene>
<proteinExistence type="predicted"/>
<feature type="region of interest" description="Disordered" evidence="1">
    <location>
        <begin position="1"/>
        <end position="26"/>
    </location>
</feature>
<keyword evidence="3" id="KW-1185">Reference proteome</keyword>
<comment type="caution">
    <text evidence="2">The sequence shown here is derived from an EMBL/GenBank/DDBJ whole genome shotgun (WGS) entry which is preliminary data.</text>
</comment>
<dbReference type="Proteomes" id="UP000233551">
    <property type="component" value="Unassembled WGS sequence"/>
</dbReference>
<reference evidence="2 3" key="1">
    <citation type="submission" date="2017-11" db="EMBL/GenBank/DDBJ databases">
        <title>De-novo sequencing of pomegranate (Punica granatum L.) genome.</title>
        <authorList>
            <person name="Akparov Z."/>
            <person name="Amiraslanov A."/>
            <person name="Hajiyeva S."/>
            <person name="Abbasov M."/>
            <person name="Kaur K."/>
            <person name="Hamwieh A."/>
            <person name="Solovyev V."/>
            <person name="Salamov A."/>
            <person name="Braich B."/>
            <person name="Kosarev P."/>
            <person name="Mahmoud A."/>
            <person name="Hajiyev E."/>
            <person name="Babayeva S."/>
            <person name="Izzatullayeva V."/>
            <person name="Mammadov A."/>
            <person name="Mammadov A."/>
            <person name="Sharifova S."/>
            <person name="Ojaghi J."/>
            <person name="Eynullazada K."/>
            <person name="Bayramov B."/>
            <person name="Abdulazimova A."/>
            <person name="Shahmuradov I."/>
        </authorList>
    </citation>
    <scope>NUCLEOTIDE SEQUENCE [LARGE SCALE GENOMIC DNA]</scope>
    <source>
        <strain evidence="3">cv. AG2017</strain>
        <tissue evidence="2">Leaf</tissue>
    </source>
</reference>
<evidence type="ECO:0000313" key="3">
    <source>
        <dbReference type="Proteomes" id="UP000233551"/>
    </source>
</evidence>
<name>A0A2I0JCI7_PUNGR</name>
<protein>
    <submittedName>
        <fullName evidence="2">Uncharacterized protein</fullName>
    </submittedName>
</protein>
<feature type="compositionally biased region" description="Basic and acidic residues" evidence="1">
    <location>
        <begin position="11"/>
        <end position="24"/>
    </location>
</feature>